<dbReference type="Gene3D" id="3.40.50.300">
    <property type="entry name" value="P-loop containing nucleotide triphosphate hydrolases"/>
    <property type="match status" value="1"/>
</dbReference>
<evidence type="ECO:0000256" key="2">
    <source>
        <dbReference type="ARBA" id="ARBA00018687"/>
    </source>
</evidence>
<comment type="similarity">
    <text evidence="1">Belongs to the SMC family. SMC5 subfamily.</text>
</comment>
<dbReference type="GO" id="GO:0003697">
    <property type="term" value="F:single-stranded DNA binding"/>
    <property type="evidence" value="ECO:0007669"/>
    <property type="project" value="TreeGrafter"/>
</dbReference>
<proteinExistence type="inferred from homology"/>
<dbReference type="InParanoid" id="A0A068VJQ5"/>
<keyword evidence="3" id="KW-0175">Coiled coil</keyword>
<keyword evidence="6" id="KW-1185">Reference proteome</keyword>
<dbReference type="PANTHER" id="PTHR45916">
    <property type="entry name" value="STRUCTURAL MAINTENANCE OF CHROMOSOMES PROTEIN 5"/>
    <property type="match status" value="1"/>
</dbReference>
<dbReference type="GO" id="GO:0005634">
    <property type="term" value="C:nucleus"/>
    <property type="evidence" value="ECO:0007669"/>
    <property type="project" value="TreeGrafter"/>
</dbReference>
<dbReference type="GO" id="GO:0051276">
    <property type="term" value="P:chromosome organization"/>
    <property type="evidence" value="ECO:0007669"/>
    <property type="project" value="UniProtKB-ARBA"/>
</dbReference>
<dbReference type="InterPro" id="IPR003395">
    <property type="entry name" value="RecF/RecN/SMC_N"/>
</dbReference>
<dbReference type="SUPFAM" id="SSF52540">
    <property type="entry name" value="P-loop containing nucleoside triphosphate hydrolases"/>
    <property type="match status" value="1"/>
</dbReference>
<feature type="domain" description="RecF/RecN/SMC N-terminal" evidence="4">
    <location>
        <begin position="24"/>
        <end position="125"/>
    </location>
</feature>
<dbReference type="PANTHER" id="PTHR45916:SF1">
    <property type="entry name" value="STRUCTURAL MAINTENANCE OF CHROMOSOMES PROTEIN 5"/>
    <property type="match status" value="1"/>
</dbReference>
<dbReference type="GO" id="GO:0000724">
    <property type="term" value="P:double-strand break repair via homologous recombination"/>
    <property type="evidence" value="ECO:0007669"/>
    <property type="project" value="TreeGrafter"/>
</dbReference>
<accession>A0A068VJQ5</accession>
<dbReference type="EMBL" id="HG741168">
    <property type="protein sequence ID" value="CDP20941.1"/>
    <property type="molecule type" value="Genomic_DNA"/>
</dbReference>
<evidence type="ECO:0000313" key="6">
    <source>
        <dbReference type="Proteomes" id="UP000295252"/>
    </source>
</evidence>
<protein>
    <recommendedName>
        <fullName evidence="2">Structural maintenance of chromosomes protein 5</fullName>
    </recommendedName>
</protein>
<dbReference type="Proteomes" id="UP000295252">
    <property type="component" value="Unassembled WGS sequence"/>
</dbReference>
<evidence type="ECO:0000256" key="3">
    <source>
        <dbReference type="ARBA" id="ARBA00023054"/>
    </source>
</evidence>
<evidence type="ECO:0000259" key="4">
    <source>
        <dbReference type="Pfam" id="PF02463"/>
    </source>
</evidence>
<evidence type="ECO:0000313" key="5">
    <source>
        <dbReference type="EMBL" id="CDP20941.1"/>
    </source>
</evidence>
<sequence length="135" mass="14777">MDEPQAKRAKVTRDTDDYMPGNILEIELCNFMTFTTLFEKPGSRLNLVIGPNGSGKSSLVCSIALGLGADPQVLGRATSIGAYVKRGEESGYIKITLRGENKGEKITITRKIDVHNKSEWILNGKCLILHADNVL</sequence>
<evidence type="ECO:0000256" key="1">
    <source>
        <dbReference type="ARBA" id="ARBA00010171"/>
    </source>
</evidence>
<organism evidence="5 6">
    <name type="scientific">Coffea canephora</name>
    <name type="common">Robusta coffee</name>
    <dbReference type="NCBI Taxonomy" id="49390"/>
    <lineage>
        <taxon>Eukaryota</taxon>
        <taxon>Viridiplantae</taxon>
        <taxon>Streptophyta</taxon>
        <taxon>Embryophyta</taxon>
        <taxon>Tracheophyta</taxon>
        <taxon>Spermatophyta</taxon>
        <taxon>Magnoliopsida</taxon>
        <taxon>eudicotyledons</taxon>
        <taxon>Gunneridae</taxon>
        <taxon>Pentapetalae</taxon>
        <taxon>asterids</taxon>
        <taxon>lamiids</taxon>
        <taxon>Gentianales</taxon>
        <taxon>Rubiaceae</taxon>
        <taxon>Ixoroideae</taxon>
        <taxon>Gardenieae complex</taxon>
        <taxon>Bertiereae - Coffeeae clade</taxon>
        <taxon>Coffeeae</taxon>
        <taxon>Coffea</taxon>
    </lineage>
</organism>
<dbReference type="GO" id="GO:0030915">
    <property type="term" value="C:Smc5-Smc6 complex"/>
    <property type="evidence" value="ECO:0007669"/>
    <property type="project" value="TreeGrafter"/>
</dbReference>
<gene>
    <name evidence="5" type="ORF">GSCOC_T00010476001</name>
</gene>
<reference evidence="6" key="1">
    <citation type="journal article" date="2014" name="Science">
        <title>The coffee genome provides insight into the convergent evolution of caffeine biosynthesis.</title>
        <authorList>
            <person name="Denoeud F."/>
            <person name="Carretero-Paulet L."/>
            <person name="Dereeper A."/>
            <person name="Droc G."/>
            <person name="Guyot R."/>
            <person name="Pietrella M."/>
            <person name="Zheng C."/>
            <person name="Alberti A."/>
            <person name="Anthony F."/>
            <person name="Aprea G."/>
            <person name="Aury J.M."/>
            <person name="Bento P."/>
            <person name="Bernard M."/>
            <person name="Bocs S."/>
            <person name="Campa C."/>
            <person name="Cenci A."/>
            <person name="Combes M.C."/>
            <person name="Crouzillat D."/>
            <person name="Da Silva C."/>
            <person name="Daddiego L."/>
            <person name="De Bellis F."/>
            <person name="Dussert S."/>
            <person name="Garsmeur O."/>
            <person name="Gayraud T."/>
            <person name="Guignon V."/>
            <person name="Jahn K."/>
            <person name="Jamilloux V."/>
            <person name="Joet T."/>
            <person name="Labadie K."/>
            <person name="Lan T."/>
            <person name="Leclercq J."/>
            <person name="Lepelley M."/>
            <person name="Leroy T."/>
            <person name="Li L.T."/>
            <person name="Librado P."/>
            <person name="Lopez L."/>
            <person name="Munoz A."/>
            <person name="Noel B."/>
            <person name="Pallavicini A."/>
            <person name="Perrotta G."/>
            <person name="Poncet V."/>
            <person name="Pot D."/>
            <person name="Priyono X."/>
            <person name="Rigoreau M."/>
            <person name="Rouard M."/>
            <person name="Rozas J."/>
            <person name="Tranchant-Dubreuil C."/>
            <person name="VanBuren R."/>
            <person name="Zhang Q."/>
            <person name="Andrade A.C."/>
            <person name="Argout X."/>
            <person name="Bertrand B."/>
            <person name="de Kochko A."/>
            <person name="Graziosi G."/>
            <person name="Henry R.J."/>
            <person name="Jayarama X."/>
            <person name="Ming R."/>
            <person name="Nagai C."/>
            <person name="Rounsley S."/>
            <person name="Sankoff D."/>
            <person name="Giuliano G."/>
            <person name="Albert V.A."/>
            <person name="Wincker P."/>
            <person name="Lashermes P."/>
        </authorList>
    </citation>
    <scope>NUCLEOTIDE SEQUENCE [LARGE SCALE GENOMIC DNA]</scope>
    <source>
        <strain evidence="6">cv. DH200-94</strain>
    </source>
</reference>
<dbReference type="OrthoDB" id="10254973at2759"/>
<dbReference type="PhylomeDB" id="A0A068VJQ5"/>
<dbReference type="AlphaFoldDB" id="A0A068VJQ5"/>
<dbReference type="InterPro" id="IPR027417">
    <property type="entry name" value="P-loop_NTPase"/>
</dbReference>
<dbReference type="Pfam" id="PF02463">
    <property type="entry name" value="SMC_N"/>
    <property type="match status" value="1"/>
</dbReference>
<dbReference type="STRING" id="49390.A0A068VJQ5"/>
<dbReference type="Gramene" id="CDP20941">
    <property type="protein sequence ID" value="CDP20941"/>
    <property type="gene ID" value="GSCOC_T00010476001"/>
</dbReference>
<name>A0A068VJQ5_COFCA</name>